<reference evidence="4" key="1">
    <citation type="submission" date="2022-11" db="EMBL/GenBank/DDBJ databases">
        <authorList>
            <person name="Petersen C."/>
        </authorList>
    </citation>
    <scope>NUCLEOTIDE SEQUENCE</scope>
    <source>
        <strain evidence="4">IBT 26290</strain>
    </source>
</reference>
<keyword evidence="2" id="KW-1133">Transmembrane helix</keyword>
<keyword evidence="5" id="KW-1185">Reference proteome</keyword>
<feature type="transmembrane region" description="Helical" evidence="2">
    <location>
        <begin position="158"/>
        <end position="178"/>
    </location>
</feature>
<protein>
    <recommendedName>
        <fullName evidence="3">Rhodopsin domain-containing protein</fullName>
    </recommendedName>
</protein>
<dbReference type="EMBL" id="JAPQKN010000007">
    <property type="protein sequence ID" value="KAJ5153513.1"/>
    <property type="molecule type" value="Genomic_DNA"/>
</dbReference>
<dbReference type="Pfam" id="PF20684">
    <property type="entry name" value="Fung_rhodopsin"/>
    <property type="match status" value="1"/>
</dbReference>
<feature type="transmembrane region" description="Helical" evidence="2">
    <location>
        <begin position="64"/>
        <end position="84"/>
    </location>
</feature>
<feature type="transmembrane region" description="Helical" evidence="2">
    <location>
        <begin position="29"/>
        <end position="52"/>
    </location>
</feature>
<name>A0A9W9HNK5_9EURO</name>
<dbReference type="Proteomes" id="UP001149163">
    <property type="component" value="Unassembled WGS sequence"/>
</dbReference>
<feature type="compositionally biased region" description="Polar residues" evidence="1">
    <location>
        <begin position="330"/>
        <end position="340"/>
    </location>
</feature>
<feature type="region of interest" description="Disordered" evidence="1">
    <location>
        <begin position="1"/>
        <end position="22"/>
    </location>
</feature>
<evidence type="ECO:0000313" key="4">
    <source>
        <dbReference type="EMBL" id="KAJ5153513.1"/>
    </source>
</evidence>
<sequence length="392" mass="41954">MPATSATPTPLPSGVSPPLTTDNDDNHGGLVVVITSLSLVFVLSSLAARIYSSLQRRMLQRDDLLFAILVVGFGNGADSSGALAGSSGVGHADRIYIACEQADAQGKSCARLPRALPVLTMGQTVYAADLLSILVLGCSKITSSLFYETLFSQMRLQLIRGILGVTIAWTILSVSILAVRCSDTPWYDISAAECSGLLPRWITITVIDIVTEILLFVYAGLAIHKVRISLQKKLVVGVTLESRVLLIPLAAIHLYYVSKQINSDDPILLGAYATITTEIYIAISVVSLISAFLKSFIAVYEDKHGLSYTDGTSGSRSKTKQYGSANIAASNKLGPQSSASADRPRGWEREEDPIVDPVDGRGLQILKTVQLDVRDESIELADQGTTSASPPR</sequence>
<dbReference type="AlphaFoldDB" id="A0A9W9HNK5"/>
<evidence type="ECO:0000313" key="5">
    <source>
        <dbReference type="Proteomes" id="UP001149163"/>
    </source>
</evidence>
<feature type="domain" description="Rhodopsin" evidence="3">
    <location>
        <begin position="49"/>
        <end position="288"/>
    </location>
</feature>
<feature type="transmembrane region" description="Helical" evidence="2">
    <location>
        <begin position="269"/>
        <end position="293"/>
    </location>
</feature>
<dbReference type="PANTHER" id="PTHR39614">
    <property type="entry name" value="INTEGRAL MEMBRANE PROTEIN"/>
    <property type="match status" value="1"/>
</dbReference>
<keyword evidence="2" id="KW-0812">Transmembrane</keyword>
<accession>A0A9W9HNK5</accession>
<feature type="region of interest" description="Disordered" evidence="1">
    <location>
        <begin position="330"/>
        <end position="359"/>
    </location>
</feature>
<dbReference type="InterPro" id="IPR049326">
    <property type="entry name" value="Rhodopsin_dom_fungi"/>
</dbReference>
<evidence type="ECO:0000259" key="3">
    <source>
        <dbReference type="Pfam" id="PF20684"/>
    </source>
</evidence>
<proteinExistence type="predicted"/>
<dbReference type="PANTHER" id="PTHR39614:SF2">
    <property type="entry name" value="INTEGRAL MEMBRANE PROTEIN"/>
    <property type="match status" value="1"/>
</dbReference>
<reference evidence="4" key="2">
    <citation type="journal article" date="2023" name="IMA Fungus">
        <title>Comparative genomic study of the Penicillium genus elucidates a diverse pangenome and 15 lateral gene transfer events.</title>
        <authorList>
            <person name="Petersen C."/>
            <person name="Sorensen T."/>
            <person name="Nielsen M.R."/>
            <person name="Sondergaard T.E."/>
            <person name="Sorensen J.L."/>
            <person name="Fitzpatrick D.A."/>
            <person name="Frisvad J.C."/>
            <person name="Nielsen K.L."/>
        </authorList>
    </citation>
    <scope>NUCLEOTIDE SEQUENCE</scope>
    <source>
        <strain evidence="4">IBT 26290</strain>
    </source>
</reference>
<evidence type="ECO:0000256" key="2">
    <source>
        <dbReference type="SAM" id="Phobius"/>
    </source>
</evidence>
<dbReference type="RefSeq" id="XP_056539821.1">
    <property type="nucleotide sequence ID" value="XM_056692115.1"/>
</dbReference>
<feature type="transmembrane region" description="Helical" evidence="2">
    <location>
        <begin position="125"/>
        <end position="146"/>
    </location>
</feature>
<organism evidence="4 5">
    <name type="scientific">Penicillium canariense</name>
    <dbReference type="NCBI Taxonomy" id="189055"/>
    <lineage>
        <taxon>Eukaryota</taxon>
        <taxon>Fungi</taxon>
        <taxon>Dikarya</taxon>
        <taxon>Ascomycota</taxon>
        <taxon>Pezizomycotina</taxon>
        <taxon>Eurotiomycetes</taxon>
        <taxon>Eurotiomycetidae</taxon>
        <taxon>Eurotiales</taxon>
        <taxon>Aspergillaceae</taxon>
        <taxon>Penicillium</taxon>
    </lineage>
</organism>
<evidence type="ECO:0000256" key="1">
    <source>
        <dbReference type="SAM" id="MobiDB-lite"/>
    </source>
</evidence>
<gene>
    <name evidence="4" type="ORF">N7482_009991</name>
</gene>
<feature type="transmembrane region" description="Helical" evidence="2">
    <location>
        <begin position="234"/>
        <end position="257"/>
    </location>
</feature>
<keyword evidence="2" id="KW-0472">Membrane</keyword>
<feature type="transmembrane region" description="Helical" evidence="2">
    <location>
        <begin position="198"/>
        <end position="222"/>
    </location>
</feature>
<dbReference type="OrthoDB" id="3918601at2759"/>
<comment type="caution">
    <text evidence="4">The sequence shown here is derived from an EMBL/GenBank/DDBJ whole genome shotgun (WGS) entry which is preliminary data.</text>
</comment>
<dbReference type="GeneID" id="81431291"/>